<reference evidence="1 4" key="1">
    <citation type="journal article" date="2017" name="Nature">
        <title>The sunflower genome provides insights into oil metabolism, flowering and Asterid evolution.</title>
        <authorList>
            <person name="Badouin H."/>
            <person name="Gouzy J."/>
            <person name="Grassa C.J."/>
            <person name="Murat F."/>
            <person name="Staton S.E."/>
            <person name="Cottret L."/>
            <person name="Lelandais-Briere C."/>
            <person name="Owens G.L."/>
            <person name="Carrere S."/>
            <person name="Mayjonade B."/>
            <person name="Legrand L."/>
            <person name="Gill N."/>
            <person name="Kane N.C."/>
            <person name="Bowers J.E."/>
            <person name="Hubner S."/>
            <person name="Bellec A."/>
            <person name="Berard A."/>
            <person name="Berges H."/>
            <person name="Blanchet N."/>
            <person name="Boniface M.C."/>
            <person name="Brunel D."/>
            <person name="Catrice O."/>
            <person name="Chaidir N."/>
            <person name="Claudel C."/>
            <person name="Donnadieu C."/>
            <person name="Faraut T."/>
            <person name="Fievet G."/>
            <person name="Helmstetter N."/>
            <person name="King M."/>
            <person name="Knapp S.J."/>
            <person name="Lai Z."/>
            <person name="Le Paslier M.C."/>
            <person name="Lippi Y."/>
            <person name="Lorenzon L."/>
            <person name="Mandel J.R."/>
            <person name="Marage G."/>
            <person name="Marchand G."/>
            <person name="Marquand E."/>
            <person name="Bret-Mestries E."/>
            <person name="Morien E."/>
            <person name="Nambeesan S."/>
            <person name="Nguyen T."/>
            <person name="Pegot-Espagnet P."/>
            <person name="Pouilly N."/>
            <person name="Raftis F."/>
            <person name="Sallet E."/>
            <person name="Schiex T."/>
            <person name="Thomas J."/>
            <person name="Vandecasteele C."/>
            <person name="Vares D."/>
            <person name="Vear F."/>
            <person name="Vautrin S."/>
            <person name="Crespi M."/>
            <person name="Mangin B."/>
            <person name="Burke J.M."/>
            <person name="Salse J."/>
            <person name="Munos S."/>
            <person name="Vincourt P."/>
            <person name="Rieseberg L.H."/>
            <person name="Langlade N.B."/>
        </authorList>
    </citation>
    <scope>NUCLEOTIDE SEQUENCE [LARGE SCALE GENOMIC DNA]</scope>
    <source>
        <strain evidence="4">cv. SF193</strain>
        <tissue evidence="1">Leaves</tissue>
    </source>
</reference>
<dbReference type="InterPro" id="IPR011992">
    <property type="entry name" value="EF-hand-dom_pair"/>
</dbReference>
<protein>
    <submittedName>
        <fullName evidence="1">EF-hand domain pair protein</fullName>
    </submittedName>
    <submittedName>
        <fullName evidence="3">Putative EF-hand domain pair</fullName>
    </submittedName>
</protein>
<gene>
    <name evidence="3" type="ORF">HannXRQ_Chr02g0040471</name>
    <name evidence="2" type="ORF">HanXRQr2_Chr02g0055471</name>
    <name evidence="1" type="ORF">HanXRQr2_Chr06g0249601</name>
</gene>
<dbReference type="EMBL" id="MNCJ02000317">
    <property type="protein sequence ID" value="KAF5817641.1"/>
    <property type="molecule type" value="Genomic_DNA"/>
</dbReference>
<organism evidence="3 4">
    <name type="scientific">Helianthus annuus</name>
    <name type="common">Common sunflower</name>
    <dbReference type="NCBI Taxonomy" id="4232"/>
    <lineage>
        <taxon>Eukaryota</taxon>
        <taxon>Viridiplantae</taxon>
        <taxon>Streptophyta</taxon>
        <taxon>Embryophyta</taxon>
        <taxon>Tracheophyta</taxon>
        <taxon>Spermatophyta</taxon>
        <taxon>Magnoliopsida</taxon>
        <taxon>eudicotyledons</taxon>
        <taxon>Gunneridae</taxon>
        <taxon>Pentapetalae</taxon>
        <taxon>asterids</taxon>
        <taxon>campanulids</taxon>
        <taxon>Asterales</taxon>
        <taxon>Asteraceae</taxon>
        <taxon>Asteroideae</taxon>
        <taxon>Heliantheae alliance</taxon>
        <taxon>Heliantheae</taxon>
        <taxon>Helianthus</taxon>
    </lineage>
</organism>
<dbReference type="EMBL" id="CM007891">
    <property type="protein sequence ID" value="OTG33966.1"/>
    <property type="molecule type" value="Genomic_DNA"/>
</dbReference>
<dbReference type="STRING" id="4232.A0A251VFN3"/>
<dbReference type="Gramene" id="mRNA:HanXRQr2_Chr06g0249601">
    <property type="protein sequence ID" value="mRNA:HanXRQr2_Chr06g0249601"/>
    <property type="gene ID" value="HanXRQr2_Chr06g0249601"/>
</dbReference>
<evidence type="ECO:0000313" key="4">
    <source>
        <dbReference type="Proteomes" id="UP000215914"/>
    </source>
</evidence>
<dbReference type="InParanoid" id="A0A251VFN3"/>
<reference evidence="1" key="3">
    <citation type="submission" date="2020-06" db="EMBL/GenBank/DDBJ databases">
        <title>Helianthus annuus Genome sequencing and assembly Release 2.</title>
        <authorList>
            <person name="Gouzy J."/>
            <person name="Langlade N."/>
            <person name="Munos S."/>
        </authorList>
    </citation>
    <scope>NUCLEOTIDE SEQUENCE</scope>
    <source>
        <tissue evidence="1">Leaves</tissue>
    </source>
</reference>
<dbReference type="AlphaFoldDB" id="A0A251VFN3"/>
<sequence>MEIDSSAISRCSVEHQKIYTEWFSVADSDGDGRVTGVDATNFVERERYCRDFD</sequence>
<evidence type="ECO:0000313" key="2">
    <source>
        <dbReference type="EMBL" id="KAF5817641.1"/>
    </source>
</evidence>
<dbReference type="Gramene" id="mRNA:HanXRQr2_Chr02g0055471">
    <property type="protein sequence ID" value="mRNA:HanXRQr2_Chr02g0055471"/>
    <property type="gene ID" value="HanXRQr2_Chr02g0055471"/>
</dbReference>
<name>A0A251VFN3_HELAN</name>
<dbReference type="Gene3D" id="1.10.238.10">
    <property type="entry name" value="EF-hand"/>
    <property type="match status" value="1"/>
</dbReference>
<dbReference type="SUPFAM" id="SSF47473">
    <property type="entry name" value="EF-hand"/>
    <property type="match status" value="1"/>
</dbReference>
<dbReference type="Proteomes" id="UP000215914">
    <property type="component" value="Chromosome 2"/>
</dbReference>
<evidence type="ECO:0000313" key="3">
    <source>
        <dbReference type="EMBL" id="OTG33966.1"/>
    </source>
</evidence>
<dbReference type="EMBL" id="MNCJ02000321">
    <property type="protein sequence ID" value="KAF5801571.1"/>
    <property type="molecule type" value="Genomic_DNA"/>
</dbReference>
<reference evidence="3" key="2">
    <citation type="submission" date="2017-02" db="EMBL/GenBank/DDBJ databases">
        <title>Sunflower complete genome.</title>
        <authorList>
            <person name="Langlade N."/>
            <person name="Munos S."/>
        </authorList>
    </citation>
    <scope>NUCLEOTIDE SEQUENCE [LARGE SCALE GENOMIC DNA]</scope>
    <source>
        <tissue evidence="3">Leaves</tissue>
    </source>
</reference>
<accession>A0A251VFN3</accession>
<proteinExistence type="predicted"/>
<keyword evidence="4" id="KW-1185">Reference proteome</keyword>
<evidence type="ECO:0000313" key="1">
    <source>
        <dbReference type="EMBL" id="KAF5801571.1"/>
    </source>
</evidence>